<dbReference type="EMBL" id="OZ075145">
    <property type="protein sequence ID" value="CAL5047015.1"/>
    <property type="molecule type" value="Genomic_DNA"/>
</dbReference>
<feature type="domain" description="DUF3615" evidence="1">
    <location>
        <begin position="96"/>
        <end position="198"/>
    </location>
</feature>
<dbReference type="Pfam" id="PF12274">
    <property type="entry name" value="DUF3615"/>
    <property type="match status" value="1"/>
</dbReference>
<accession>A0ABC9DWB7</accession>
<dbReference type="AlphaFoldDB" id="A0ABC9DWB7"/>
<protein>
    <recommendedName>
        <fullName evidence="1">DUF3615 domain-containing protein</fullName>
    </recommendedName>
</protein>
<sequence>MASGWATGAYAPHTSPSGLDLLPELSGEENARLPLQGRIPERRDITADDYWPAPVGPFVGVWLWKGASEITHGLIFCRWHGLRGCMRSEASRMRTVRDALHHYNAQHQGAEFDAVKPLMEDSAHFRGKPWFHINFLACSHSSKNIKRFFAEVHYEPRTDGQSFPAIPVVEACTIIDESFSQKRSSCAFCRSHMEILHPVDDHDFVCGTRKDKEWMIEKLFGMRFIRRHGDPALLASPNNKEEGEMEA</sequence>
<reference evidence="2" key="1">
    <citation type="submission" date="2024-10" db="EMBL/GenBank/DDBJ databases">
        <authorList>
            <person name="Ryan C."/>
        </authorList>
    </citation>
    <scope>NUCLEOTIDE SEQUENCE [LARGE SCALE GENOMIC DNA]</scope>
</reference>
<dbReference type="Proteomes" id="UP001497457">
    <property type="component" value="Chromosome 35b"/>
</dbReference>
<proteinExistence type="predicted"/>
<dbReference type="PANTHER" id="PTHR34710:SF10">
    <property type="entry name" value="EXPRESSED PROTEIN"/>
    <property type="match status" value="1"/>
</dbReference>
<keyword evidence="3" id="KW-1185">Reference proteome</keyword>
<name>A0ABC9DWB7_9POAL</name>
<evidence type="ECO:0000313" key="2">
    <source>
        <dbReference type="EMBL" id="CAL5047015.1"/>
    </source>
</evidence>
<dbReference type="PANTHER" id="PTHR34710">
    <property type="entry name" value="OS03G0834100 PROTEIN"/>
    <property type="match status" value="1"/>
</dbReference>
<evidence type="ECO:0000259" key="1">
    <source>
        <dbReference type="Pfam" id="PF12274"/>
    </source>
</evidence>
<evidence type="ECO:0000313" key="3">
    <source>
        <dbReference type="Proteomes" id="UP001497457"/>
    </source>
</evidence>
<organism evidence="2 3">
    <name type="scientific">Urochloa decumbens</name>
    <dbReference type="NCBI Taxonomy" id="240449"/>
    <lineage>
        <taxon>Eukaryota</taxon>
        <taxon>Viridiplantae</taxon>
        <taxon>Streptophyta</taxon>
        <taxon>Embryophyta</taxon>
        <taxon>Tracheophyta</taxon>
        <taxon>Spermatophyta</taxon>
        <taxon>Magnoliopsida</taxon>
        <taxon>Liliopsida</taxon>
        <taxon>Poales</taxon>
        <taxon>Poaceae</taxon>
        <taxon>PACMAD clade</taxon>
        <taxon>Panicoideae</taxon>
        <taxon>Panicodae</taxon>
        <taxon>Paniceae</taxon>
        <taxon>Melinidinae</taxon>
        <taxon>Urochloa</taxon>
    </lineage>
</organism>
<gene>
    <name evidence="2" type="ORF">URODEC1_LOCUS89688</name>
</gene>
<dbReference type="InterPro" id="IPR022059">
    <property type="entry name" value="DUF3615"/>
</dbReference>